<dbReference type="EMBL" id="UGHV01000004">
    <property type="protein sequence ID" value="STP06472.1"/>
    <property type="molecule type" value="Genomic_DNA"/>
</dbReference>
<dbReference type="GO" id="GO:0004386">
    <property type="term" value="F:helicase activity"/>
    <property type="evidence" value="ECO:0007669"/>
    <property type="project" value="UniProtKB-KW"/>
</dbReference>
<feature type="compositionally biased region" description="Basic and acidic residues" evidence="2">
    <location>
        <begin position="154"/>
        <end position="169"/>
    </location>
</feature>
<keyword evidence="1" id="KW-0175">Coiled coil</keyword>
<protein>
    <submittedName>
        <fullName evidence="3">Helicase</fullName>
        <ecNumber evidence="3">3.6.4.-</ecNumber>
    </submittedName>
</protein>
<feature type="coiled-coil region" evidence="1">
    <location>
        <begin position="3"/>
        <end position="37"/>
    </location>
</feature>
<feature type="region of interest" description="Disordered" evidence="2">
    <location>
        <begin position="153"/>
        <end position="181"/>
    </location>
</feature>
<evidence type="ECO:0000256" key="2">
    <source>
        <dbReference type="SAM" id="MobiDB-lite"/>
    </source>
</evidence>
<name>A0A377JL23_9HELI</name>
<dbReference type="GO" id="GO:0016787">
    <property type="term" value="F:hydrolase activity"/>
    <property type="evidence" value="ECO:0007669"/>
    <property type="project" value="UniProtKB-KW"/>
</dbReference>
<keyword evidence="3" id="KW-0347">Helicase</keyword>
<gene>
    <name evidence="3" type="ORF">NCTC12410_02011</name>
</gene>
<keyword evidence="3" id="KW-0547">Nucleotide-binding</keyword>
<keyword evidence="3" id="KW-0067">ATP-binding</keyword>
<dbReference type="OrthoDB" id="5354289at2"/>
<organism evidence="3 4">
    <name type="scientific">Helicobacter canis</name>
    <dbReference type="NCBI Taxonomy" id="29419"/>
    <lineage>
        <taxon>Bacteria</taxon>
        <taxon>Pseudomonadati</taxon>
        <taxon>Campylobacterota</taxon>
        <taxon>Epsilonproteobacteria</taxon>
        <taxon>Campylobacterales</taxon>
        <taxon>Helicobacteraceae</taxon>
        <taxon>Helicobacter</taxon>
    </lineage>
</organism>
<evidence type="ECO:0000313" key="4">
    <source>
        <dbReference type="Proteomes" id="UP000254841"/>
    </source>
</evidence>
<dbReference type="AlphaFoldDB" id="A0A377JL23"/>
<proteinExistence type="predicted"/>
<evidence type="ECO:0000313" key="3">
    <source>
        <dbReference type="EMBL" id="STP06472.1"/>
    </source>
</evidence>
<reference evidence="3 4" key="1">
    <citation type="submission" date="2018-06" db="EMBL/GenBank/DDBJ databases">
        <authorList>
            <consortium name="Pathogen Informatics"/>
            <person name="Doyle S."/>
        </authorList>
    </citation>
    <scope>NUCLEOTIDE SEQUENCE [LARGE SCALE GENOMIC DNA]</scope>
    <source>
        <strain evidence="3 4">NCTC12410</strain>
    </source>
</reference>
<keyword evidence="3" id="KW-0378">Hydrolase</keyword>
<evidence type="ECO:0000256" key="1">
    <source>
        <dbReference type="SAM" id="Coils"/>
    </source>
</evidence>
<accession>A0A377JL23</accession>
<dbReference type="Proteomes" id="UP000254841">
    <property type="component" value="Unassembled WGS sequence"/>
</dbReference>
<sequence length="277" mass="32408">MDKNNIKQKIIELENNINQLKSTIARTEKNLIALKELIWEREAKKESSKMYKVLENEKSSTIVRSNVGDVVVDREFMEKEIQKHLDSPALRGMVTTEEMLSYPKVARNVEAEYNVEHKDYTWKIKANDENVLLYGSREYKKDNRDINRLLTAHSRTESNQRVEYSENGRTRSAPPPLFNDPNFRTSANDTIIPQNNNTNTNQQKPHIPIQAELQRKPTINLNNFERVSNKEQKQSFLARANEISKQAQNLHIELDSKSMQRLERCNLTQNKLNTKER</sequence>
<dbReference type="RefSeq" id="WP_115012443.1">
    <property type="nucleotide sequence ID" value="NZ_UGHV01000004.1"/>
</dbReference>
<dbReference type="EC" id="3.6.4.-" evidence="3"/>